<evidence type="ECO:0000313" key="11">
    <source>
        <dbReference type="Proteomes" id="UP000823749"/>
    </source>
</evidence>
<dbReference type="AlphaFoldDB" id="A0AAV6IRN1"/>
<dbReference type="GO" id="GO:0008270">
    <property type="term" value="F:zinc ion binding"/>
    <property type="evidence" value="ECO:0007669"/>
    <property type="project" value="UniProtKB-KW"/>
</dbReference>
<dbReference type="InterPro" id="IPR013087">
    <property type="entry name" value="Znf_C2H2_type"/>
</dbReference>
<feature type="region of interest" description="Disordered" evidence="8">
    <location>
        <begin position="309"/>
        <end position="337"/>
    </location>
</feature>
<dbReference type="GO" id="GO:0033314">
    <property type="term" value="P:mitotic DNA replication checkpoint signaling"/>
    <property type="evidence" value="ECO:0007669"/>
    <property type="project" value="TreeGrafter"/>
</dbReference>
<evidence type="ECO:0000256" key="1">
    <source>
        <dbReference type="ARBA" id="ARBA00004123"/>
    </source>
</evidence>
<keyword evidence="2" id="KW-0479">Metal-binding</keyword>
<dbReference type="PANTHER" id="PTHR13278">
    <property type="entry name" value="ZINC FINGER PROTEIN 830"/>
    <property type="match status" value="1"/>
</dbReference>
<comment type="caution">
    <text evidence="10">The sequence shown here is derived from an EMBL/GenBank/DDBJ whole genome shotgun (WGS) entry which is preliminary data.</text>
</comment>
<keyword evidence="3" id="KW-0863">Zinc-finger</keyword>
<accession>A0AAV6IRN1</accession>
<dbReference type="GO" id="GO:0044773">
    <property type="term" value="P:mitotic DNA damage checkpoint signaling"/>
    <property type="evidence" value="ECO:0007669"/>
    <property type="project" value="TreeGrafter"/>
</dbReference>
<evidence type="ECO:0000256" key="3">
    <source>
        <dbReference type="ARBA" id="ARBA00022771"/>
    </source>
</evidence>
<feature type="coiled-coil region" evidence="7">
    <location>
        <begin position="227"/>
        <end position="272"/>
    </location>
</feature>
<dbReference type="InterPro" id="IPR036236">
    <property type="entry name" value="Znf_C2H2_sf"/>
</dbReference>
<dbReference type="EMBL" id="JACTNZ010000010">
    <property type="protein sequence ID" value="KAG5529739.1"/>
    <property type="molecule type" value="Genomic_DNA"/>
</dbReference>
<evidence type="ECO:0000313" key="10">
    <source>
        <dbReference type="EMBL" id="KAG5529739.1"/>
    </source>
</evidence>
<proteinExistence type="predicted"/>
<reference evidence="10" key="1">
    <citation type="submission" date="2020-08" db="EMBL/GenBank/DDBJ databases">
        <title>Plant Genome Project.</title>
        <authorList>
            <person name="Zhang R.-G."/>
        </authorList>
    </citation>
    <scope>NUCLEOTIDE SEQUENCE</scope>
    <source>
        <strain evidence="10">WSP0</strain>
        <tissue evidence="10">Leaf</tissue>
    </source>
</reference>
<sequence>MDSQARKKALYRAKLNANKVEKRIQSPLVRYNEFDQPVCRVCDIVVKSESLWPAHEASRKHHEAINNIKANAAGLTRVNNVKAESTAELPKSKPEHSTYLRGAKDKASGELPKAHSPSVLPPDFFDNKDAKRQKTAPMENPNPFKKPGDPAQTRVVEPLNSESTRDAFSSAKVVEEKRIEIQGDSERTWTSKIVAGSETKETKKYLPEGFFDDKDADLRARGITPVKIDAKDEYKEFEKLIQEDLQEVDNRLEEEEIDAAETIEEAETEEQNDVDDRCDTYTDIICHFHRAYWERVETLKKKKMELMAARSATHSGSPQVKGSESNHEDSSSDDDSDENFTLNWRAKHFVNSVIAGLSLSLSLE</sequence>
<dbReference type="PANTHER" id="PTHR13278:SF0">
    <property type="entry name" value="ZINC FINGER PROTEIN 830"/>
    <property type="match status" value="1"/>
</dbReference>
<evidence type="ECO:0000256" key="6">
    <source>
        <dbReference type="ARBA" id="ARBA00023242"/>
    </source>
</evidence>
<gene>
    <name evidence="10" type="ORF">RHGRI_030200</name>
</gene>
<keyword evidence="5 7" id="KW-0175">Coiled coil</keyword>
<dbReference type="InterPro" id="IPR040050">
    <property type="entry name" value="ZNF830-like"/>
</dbReference>
<dbReference type="GO" id="GO:0003676">
    <property type="term" value="F:nucleic acid binding"/>
    <property type="evidence" value="ECO:0007669"/>
    <property type="project" value="InterPro"/>
</dbReference>
<comment type="subcellular location">
    <subcellularLocation>
        <location evidence="1">Nucleus</location>
    </subcellularLocation>
</comment>
<organism evidence="10 11">
    <name type="scientific">Rhododendron griersonianum</name>
    <dbReference type="NCBI Taxonomy" id="479676"/>
    <lineage>
        <taxon>Eukaryota</taxon>
        <taxon>Viridiplantae</taxon>
        <taxon>Streptophyta</taxon>
        <taxon>Embryophyta</taxon>
        <taxon>Tracheophyta</taxon>
        <taxon>Spermatophyta</taxon>
        <taxon>Magnoliopsida</taxon>
        <taxon>eudicotyledons</taxon>
        <taxon>Gunneridae</taxon>
        <taxon>Pentapetalae</taxon>
        <taxon>asterids</taxon>
        <taxon>Ericales</taxon>
        <taxon>Ericaceae</taxon>
        <taxon>Ericoideae</taxon>
        <taxon>Rhodoreae</taxon>
        <taxon>Rhododendron</taxon>
    </lineage>
</organism>
<dbReference type="GO" id="GO:0033260">
    <property type="term" value="P:nuclear DNA replication"/>
    <property type="evidence" value="ECO:0007669"/>
    <property type="project" value="TreeGrafter"/>
</dbReference>
<protein>
    <recommendedName>
        <fullName evidence="9">C2H2-type domain-containing protein</fullName>
    </recommendedName>
</protein>
<feature type="compositionally biased region" description="Polar residues" evidence="8">
    <location>
        <begin position="312"/>
        <end position="322"/>
    </location>
</feature>
<dbReference type="SUPFAM" id="SSF57667">
    <property type="entry name" value="beta-beta-alpha zinc fingers"/>
    <property type="match status" value="1"/>
</dbReference>
<feature type="region of interest" description="Disordered" evidence="8">
    <location>
        <begin position="83"/>
        <end position="152"/>
    </location>
</feature>
<name>A0AAV6IRN1_9ERIC</name>
<evidence type="ECO:0000256" key="4">
    <source>
        <dbReference type="ARBA" id="ARBA00022833"/>
    </source>
</evidence>
<feature type="compositionally biased region" description="Basic and acidic residues" evidence="8">
    <location>
        <begin position="90"/>
        <end position="108"/>
    </location>
</feature>
<evidence type="ECO:0000256" key="8">
    <source>
        <dbReference type="SAM" id="MobiDB-lite"/>
    </source>
</evidence>
<dbReference type="Proteomes" id="UP000823749">
    <property type="component" value="Chromosome 10"/>
</dbReference>
<keyword evidence="6" id="KW-0539">Nucleus</keyword>
<keyword evidence="11" id="KW-1185">Reference proteome</keyword>
<feature type="domain" description="C2H2-type" evidence="9">
    <location>
        <begin position="38"/>
        <end position="61"/>
    </location>
</feature>
<dbReference type="Pfam" id="PF12874">
    <property type="entry name" value="zf-met"/>
    <property type="match status" value="1"/>
</dbReference>
<keyword evidence="4" id="KW-0862">Zinc</keyword>
<evidence type="ECO:0000256" key="2">
    <source>
        <dbReference type="ARBA" id="ARBA00022723"/>
    </source>
</evidence>
<evidence type="ECO:0000256" key="7">
    <source>
        <dbReference type="SAM" id="Coils"/>
    </source>
</evidence>
<evidence type="ECO:0000256" key="5">
    <source>
        <dbReference type="ARBA" id="ARBA00023054"/>
    </source>
</evidence>
<evidence type="ECO:0000259" key="9">
    <source>
        <dbReference type="Pfam" id="PF12874"/>
    </source>
</evidence>
<dbReference type="GO" id="GO:0005681">
    <property type="term" value="C:spliceosomal complex"/>
    <property type="evidence" value="ECO:0007669"/>
    <property type="project" value="InterPro"/>
</dbReference>